<evidence type="ECO:0000313" key="2">
    <source>
        <dbReference type="EMBL" id="CAH2218351.1"/>
    </source>
</evidence>
<organism evidence="2 3">
    <name type="scientific">Pararge aegeria aegeria</name>
    <dbReference type="NCBI Taxonomy" id="348720"/>
    <lineage>
        <taxon>Eukaryota</taxon>
        <taxon>Metazoa</taxon>
        <taxon>Ecdysozoa</taxon>
        <taxon>Arthropoda</taxon>
        <taxon>Hexapoda</taxon>
        <taxon>Insecta</taxon>
        <taxon>Pterygota</taxon>
        <taxon>Neoptera</taxon>
        <taxon>Endopterygota</taxon>
        <taxon>Lepidoptera</taxon>
        <taxon>Glossata</taxon>
        <taxon>Ditrysia</taxon>
        <taxon>Papilionoidea</taxon>
        <taxon>Nymphalidae</taxon>
        <taxon>Satyrinae</taxon>
        <taxon>Satyrini</taxon>
        <taxon>Parargina</taxon>
        <taxon>Pararge</taxon>
    </lineage>
</organism>
<sequence length="131" mass="14252">MAQSNPIFRNRGPRTDPCGTPQAIRLSILSPFLPDTGPTYHTGAPRCRGPVEQGVGLSERPKLSPAACSPHQSGRLVCMLRENKDFDPPFAADLKTYLPHLGETSRIQAVIEQLLRRPQGAPKPTTSWGLG</sequence>
<dbReference type="Proteomes" id="UP000838756">
    <property type="component" value="Unassembled WGS sequence"/>
</dbReference>
<dbReference type="EMBL" id="CAKXAJ010019453">
    <property type="protein sequence ID" value="CAH2218351.1"/>
    <property type="molecule type" value="Genomic_DNA"/>
</dbReference>
<reference evidence="2" key="1">
    <citation type="submission" date="2022-03" db="EMBL/GenBank/DDBJ databases">
        <authorList>
            <person name="Lindestad O."/>
        </authorList>
    </citation>
    <scope>NUCLEOTIDE SEQUENCE</scope>
</reference>
<gene>
    <name evidence="2" type="primary">jg14264</name>
    <name evidence="2" type="ORF">PAEG_LOCUS6187</name>
</gene>
<protein>
    <submittedName>
        <fullName evidence="2">Jg14264 protein</fullName>
    </submittedName>
</protein>
<comment type="caution">
    <text evidence="2">The sequence shown here is derived from an EMBL/GenBank/DDBJ whole genome shotgun (WGS) entry which is preliminary data.</text>
</comment>
<name>A0A8S4QY25_9NEOP</name>
<proteinExistence type="predicted"/>
<feature type="region of interest" description="Disordered" evidence="1">
    <location>
        <begin position="35"/>
        <end position="68"/>
    </location>
</feature>
<dbReference type="AlphaFoldDB" id="A0A8S4QY25"/>
<evidence type="ECO:0000313" key="3">
    <source>
        <dbReference type="Proteomes" id="UP000838756"/>
    </source>
</evidence>
<accession>A0A8S4QY25</accession>
<evidence type="ECO:0000256" key="1">
    <source>
        <dbReference type="SAM" id="MobiDB-lite"/>
    </source>
</evidence>
<keyword evidence="3" id="KW-1185">Reference proteome</keyword>